<keyword evidence="3" id="KW-1185">Reference proteome</keyword>
<evidence type="ECO:0000256" key="1">
    <source>
        <dbReference type="SAM" id="MobiDB-lite"/>
    </source>
</evidence>
<evidence type="ECO:0000313" key="2">
    <source>
        <dbReference type="EMBL" id="MFC3959933.1"/>
    </source>
</evidence>
<dbReference type="GeneID" id="73904301"/>
<feature type="region of interest" description="Disordered" evidence="1">
    <location>
        <begin position="28"/>
        <end position="56"/>
    </location>
</feature>
<protein>
    <submittedName>
        <fullName evidence="2">Uncharacterized protein</fullName>
    </submittedName>
</protein>
<reference evidence="2 3" key="1">
    <citation type="journal article" date="2019" name="Int. J. Syst. Evol. Microbiol.">
        <title>The Global Catalogue of Microorganisms (GCM) 10K type strain sequencing project: providing services to taxonomists for standard genome sequencing and annotation.</title>
        <authorList>
            <consortium name="The Broad Institute Genomics Platform"/>
            <consortium name="The Broad Institute Genome Sequencing Center for Infectious Disease"/>
            <person name="Wu L."/>
            <person name="Ma J."/>
        </authorList>
    </citation>
    <scope>NUCLEOTIDE SEQUENCE [LARGE SCALE GENOMIC DNA]</scope>
    <source>
        <strain evidence="2 3">IBRC-M 10256</strain>
    </source>
</reference>
<dbReference type="AlphaFoldDB" id="A0ABD5NT25"/>
<gene>
    <name evidence="2" type="ORF">ACFOUR_16345</name>
</gene>
<evidence type="ECO:0000313" key="3">
    <source>
        <dbReference type="Proteomes" id="UP001595846"/>
    </source>
</evidence>
<proteinExistence type="predicted"/>
<organism evidence="2 3">
    <name type="scientific">Halovivax cerinus</name>
    <dbReference type="NCBI Taxonomy" id="1487865"/>
    <lineage>
        <taxon>Archaea</taxon>
        <taxon>Methanobacteriati</taxon>
        <taxon>Methanobacteriota</taxon>
        <taxon>Stenosarchaea group</taxon>
        <taxon>Halobacteria</taxon>
        <taxon>Halobacteriales</taxon>
        <taxon>Natrialbaceae</taxon>
        <taxon>Halovivax</taxon>
    </lineage>
</organism>
<comment type="caution">
    <text evidence="2">The sequence shown here is derived from an EMBL/GenBank/DDBJ whole genome shotgun (WGS) entry which is preliminary data.</text>
</comment>
<dbReference type="EMBL" id="JBHSAQ010000014">
    <property type="protein sequence ID" value="MFC3959933.1"/>
    <property type="molecule type" value="Genomic_DNA"/>
</dbReference>
<dbReference type="Proteomes" id="UP001595846">
    <property type="component" value="Unassembled WGS sequence"/>
</dbReference>
<sequence>MTRYTPDHHKPRAQPAYLQDTASYAFLRPSTPRSDSVPFPRIHSATTGSPEDPLRVEIDKPVDPNRIGVVPREQYPHCPHCSEPVITIRTLGPHLHAADPCGCPLEADTVASMLGGANR</sequence>
<name>A0ABD5NT25_9EURY</name>
<dbReference type="RefSeq" id="WP_256531552.1">
    <property type="nucleotide sequence ID" value="NZ_CP101824.1"/>
</dbReference>
<accession>A0ABD5NT25</accession>